<keyword evidence="2" id="KW-1185">Reference proteome</keyword>
<gene>
    <name evidence="1" type="ORF">OCTVUL_1B028370</name>
</gene>
<evidence type="ECO:0000313" key="1">
    <source>
        <dbReference type="EMBL" id="CAI9733062.1"/>
    </source>
</evidence>
<accession>A0AA36BG61</accession>
<evidence type="ECO:0000313" key="2">
    <source>
        <dbReference type="Proteomes" id="UP001162480"/>
    </source>
</evidence>
<dbReference type="AlphaFoldDB" id="A0AA36BG61"/>
<reference evidence="1" key="1">
    <citation type="submission" date="2023-08" db="EMBL/GenBank/DDBJ databases">
        <authorList>
            <person name="Alioto T."/>
            <person name="Alioto T."/>
            <person name="Gomez Garrido J."/>
        </authorList>
    </citation>
    <scope>NUCLEOTIDE SEQUENCE</scope>
</reference>
<protein>
    <submittedName>
        <fullName evidence="1">Uncharacterized protein</fullName>
    </submittedName>
</protein>
<sequence>MRNYQSEKETYGQFTNRFNVLRKLVLYARSLYLLISRKSLNSYNLINVAFSVEMSEFQIFVLTLRCAFEQSNSNFSKVALALRVSL</sequence>
<dbReference type="Proteomes" id="UP001162480">
    <property type="component" value="Chromosome 14"/>
</dbReference>
<organism evidence="1 2">
    <name type="scientific">Octopus vulgaris</name>
    <name type="common">Common octopus</name>
    <dbReference type="NCBI Taxonomy" id="6645"/>
    <lineage>
        <taxon>Eukaryota</taxon>
        <taxon>Metazoa</taxon>
        <taxon>Spiralia</taxon>
        <taxon>Lophotrochozoa</taxon>
        <taxon>Mollusca</taxon>
        <taxon>Cephalopoda</taxon>
        <taxon>Coleoidea</taxon>
        <taxon>Octopodiformes</taxon>
        <taxon>Octopoda</taxon>
        <taxon>Incirrata</taxon>
        <taxon>Octopodidae</taxon>
        <taxon>Octopus</taxon>
    </lineage>
</organism>
<proteinExistence type="predicted"/>
<name>A0AA36BG61_OCTVU</name>
<dbReference type="EMBL" id="OX597827">
    <property type="protein sequence ID" value="CAI9733062.1"/>
    <property type="molecule type" value="Genomic_DNA"/>
</dbReference>